<sequence length="123" mass="14756">MSKLERTFMHIFSSGEIIECKVVRIYRSFILCETKRRQICKLNLKDVSDFYIQDLNDIFCVGDFIDVQVLNYDVEKKTYIVSFKNIHPRYLRNPFEFKFQSDAKSFEKLLSFCTGELKNERKN</sequence>
<keyword evidence="3" id="KW-1185">Reference proteome</keyword>
<name>A0ABZ2RNY4_9BACT</name>
<feature type="domain" description="S1 motif" evidence="1">
    <location>
        <begin position="15"/>
        <end position="84"/>
    </location>
</feature>
<dbReference type="InterPro" id="IPR012340">
    <property type="entry name" value="NA-bd_OB-fold"/>
</dbReference>
<dbReference type="InterPro" id="IPR003029">
    <property type="entry name" value="S1_domain"/>
</dbReference>
<dbReference type="SUPFAM" id="SSF50249">
    <property type="entry name" value="Nucleic acid-binding proteins"/>
    <property type="match status" value="1"/>
</dbReference>
<reference evidence="2" key="1">
    <citation type="submission" date="2024-03" db="EMBL/GenBank/DDBJ databases">
        <title>Complete genome sequence of Mycoplasma gypis type strain B1/T1.</title>
        <authorList>
            <person name="Spergser J."/>
        </authorList>
    </citation>
    <scope>NUCLEOTIDE SEQUENCE [LARGE SCALE GENOMIC DNA]</scope>
    <source>
        <strain evidence="2">B1/T1</strain>
    </source>
</reference>
<dbReference type="Gene3D" id="2.40.50.140">
    <property type="entry name" value="Nucleic acid-binding proteins"/>
    <property type="match status" value="1"/>
</dbReference>
<proteinExistence type="predicted"/>
<gene>
    <name evidence="2" type="ORF">WG616_00220</name>
</gene>
<dbReference type="PROSITE" id="PS50126">
    <property type="entry name" value="S1"/>
    <property type="match status" value="1"/>
</dbReference>
<accession>A0ABZ2RNY4</accession>
<dbReference type="EMBL" id="CP148066">
    <property type="protein sequence ID" value="WXL28448.1"/>
    <property type="molecule type" value="Genomic_DNA"/>
</dbReference>
<dbReference type="Proteomes" id="UP001460679">
    <property type="component" value="Chromosome"/>
</dbReference>
<evidence type="ECO:0000313" key="3">
    <source>
        <dbReference type="Proteomes" id="UP001460679"/>
    </source>
</evidence>
<evidence type="ECO:0000313" key="2">
    <source>
        <dbReference type="EMBL" id="WXL28448.1"/>
    </source>
</evidence>
<dbReference type="CDD" id="cd00164">
    <property type="entry name" value="S1_like"/>
    <property type="match status" value="1"/>
</dbReference>
<evidence type="ECO:0000259" key="1">
    <source>
        <dbReference type="PROSITE" id="PS50126"/>
    </source>
</evidence>
<organism evidence="2 3">
    <name type="scientific">[Mycoplasma] gypis</name>
    <dbReference type="NCBI Taxonomy" id="92404"/>
    <lineage>
        <taxon>Bacteria</taxon>
        <taxon>Bacillati</taxon>
        <taxon>Mycoplasmatota</taxon>
        <taxon>Mycoplasmoidales</taxon>
        <taxon>Metamycoplasmataceae</taxon>
        <taxon>Metamycoplasma</taxon>
    </lineage>
</organism>
<dbReference type="RefSeq" id="WP_205499539.1">
    <property type="nucleotide sequence ID" value="NZ_CP148066.1"/>
</dbReference>
<protein>
    <recommendedName>
        <fullName evidence="1">S1 motif domain-containing protein</fullName>
    </recommendedName>
</protein>